<feature type="transmembrane region" description="Helical" evidence="2">
    <location>
        <begin position="450"/>
        <end position="471"/>
    </location>
</feature>
<sequence>MKKIISIIWLLFAVALHATQVSASLSKNTVPAGQGVLLTLNVEGGAPESQPAIPQVENLIVNPHGTSQQMQIINGDVTRSITYTYVVGSNQTGDYEIPAITVRVAGRDYTTQPLSLKVGPNADKAPEGMADDQAPEEPGKYGHLSFQMMESDRKYVYPGEIAPVKIRAYFPANTQVTLSSAPHPEGSAFTLHHLTKEPDQSSEIVNGRRYMVVTWFGGLSATKAGKYPASFVITGTVTMRDESAAGSGGRDPFFGGFFAPMVQKDIELTTKEAPLLEVKELPLEGRPDDFTGAIGQFEMKSFQIPNSLHTGEPFQVEAVVKGSGNFALLSAPHPFPVDDWKTYEGTEDFVPEDVASFGGSKSFHYNAVPLKPGEPEVGLRFSYFDPEKGEYRIVKSDTRKIAISGKKVQTPEVAATPQQEPPKPKTPQIAPLATELGAVQSYHPLSDSIWFTPVLGSCGFLSLAIIGFGIWKERGSDPVKEAARANLAATQEAREKAALAAANGDAVAFFAAAKMAVRLCIAQRDGLRPEAITLADLGEHEDETITEILVEADRVDFSAEKVSVENLKAWNEKLGTCLERLAGTRKELAV</sequence>
<keyword evidence="2" id="KW-0812">Transmembrane</keyword>
<keyword evidence="2" id="KW-0472">Membrane</keyword>
<organism evidence="4 5">
    <name type="scientific">Luteolibacter pohnpeiensis</name>
    <dbReference type="NCBI Taxonomy" id="454153"/>
    <lineage>
        <taxon>Bacteria</taxon>
        <taxon>Pseudomonadati</taxon>
        <taxon>Verrucomicrobiota</taxon>
        <taxon>Verrucomicrobiia</taxon>
        <taxon>Verrucomicrobiales</taxon>
        <taxon>Verrucomicrobiaceae</taxon>
        <taxon>Luteolibacter</taxon>
    </lineage>
</organism>
<feature type="region of interest" description="Disordered" evidence="1">
    <location>
        <begin position="406"/>
        <end position="426"/>
    </location>
</feature>
<reference evidence="4" key="1">
    <citation type="submission" date="2021-01" db="EMBL/GenBank/DDBJ databases">
        <title>Modified the classification status of verrucomicrobia.</title>
        <authorList>
            <person name="Feng X."/>
        </authorList>
    </citation>
    <scope>NUCLEOTIDE SEQUENCE</scope>
    <source>
        <strain evidence="4">KCTC 22041</strain>
    </source>
</reference>
<evidence type="ECO:0000313" key="5">
    <source>
        <dbReference type="Proteomes" id="UP000603141"/>
    </source>
</evidence>
<name>A0A934S8N9_9BACT</name>
<proteinExistence type="predicted"/>
<evidence type="ECO:0000313" key="4">
    <source>
        <dbReference type="EMBL" id="MBK1884192.1"/>
    </source>
</evidence>
<dbReference type="PANTHER" id="PTHR40940">
    <property type="entry name" value="PROTEIN BATD-RELATED"/>
    <property type="match status" value="1"/>
</dbReference>
<evidence type="ECO:0000256" key="2">
    <source>
        <dbReference type="SAM" id="Phobius"/>
    </source>
</evidence>
<keyword evidence="2" id="KW-1133">Transmembrane helix</keyword>
<evidence type="ECO:0000256" key="1">
    <source>
        <dbReference type="SAM" id="MobiDB-lite"/>
    </source>
</evidence>
<gene>
    <name evidence="4" type="ORF">JIN85_17365</name>
</gene>
<comment type="caution">
    <text evidence="4">The sequence shown here is derived from an EMBL/GenBank/DDBJ whole genome shotgun (WGS) entry which is preliminary data.</text>
</comment>
<dbReference type="InterPro" id="IPR025738">
    <property type="entry name" value="BatD"/>
</dbReference>
<dbReference type="Pfam" id="PF13584">
    <property type="entry name" value="BatD"/>
    <property type="match status" value="1"/>
</dbReference>
<feature type="chain" id="PRO_5037257270" evidence="3">
    <location>
        <begin position="24"/>
        <end position="590"/>
    </location>
</feature>
<dbReference type="AlphaFoldDB" id="A0A934S8N9"/>
<dbReference type="EMBL" id="JAENIJ010000038">
    <property type="protein sequence ID" value="MBK1884192.1"/>
    <property type="molecule type" value="Genomic_DNA"/>
</dbReference>
<feature type="region of interest" description="Disordered" evidence="1">
    <location>
        <begin position="114"/>
        <end position="137"/>
    </location>
</feature>
<accession>A0A934S8N9</accession>
<dbReference type="PANTHER" id="PTHR40940:SF2">
    <property type="entry name" value="BATD"/>
    <property type="match status" value="1"/>
</dbReference>
<dbReference type="Proteomes" id="UP000603141">
    <property type="component" value="Unassembled WGS sequence"/>
</dbReference>
<dbReference type="RefSeq" id="WP_200273156.1">
    <property type="nucleotide sequence ID" value="NZ_JAENIJ010000038.1"/>
</dbReference>
<keyword evidence="3" id="KW-0732">Signal</keyword>
<feature type="signal peptide" evidence="3">
    <location>
        <begin position="1"/>
        <end position="23"/>
    </location>
</feature>
<evidence type="ECO:0000256" key="3">
    <source>
        <dbReference type="SAM" id="SignalP"/>
    </source>
</evidence>
<keyword evidence="5" id="KW-1185">Reference proteome</keyword>
<protein>
    <submittedName>
        <fullName evidence="4">Protein BatD</fullName>
    </submittedName>
</protein>